<reference evidence="2 3" key="1">
    <citation type="journal article" date="2020" name="ISME J.">
        <title>Uncovering the hidden diversity of litter-decomposition mechanisms in mushroom-forming fungi.</title>
        <authorList>
            <person name="Floudas D."/>
            <person name="Bentzer J."/>
            <person name="Ahren D."/>
            <person name="Johansson T."/>
            <person name="Persson P."/>
            <person name="Tunlid A."/>
        </authorList>
    </citation>
    <scope>NUCLEOTIDE SEQUENCE [LARGE SCALE GENOMIC DNA]</scope>
    <source>
        <strain evidence="2 3">CBS 406.79</strain>
    </source>
</reference>
<protein>
    <submittedName>
        <fullName evidence="2">Uncharacterized protein</fullName>
    </submittedName>
</protein>
<feature type="compositionally biased region" description="Basic and acidic residues" evidence="1">
    <location>
        <begin position="35"/>
        <end position="60"/>
    </location>
</feature>
<name>A0A8H5HAY5_9AGAR</name>
<organism evidence="2 3">
    <name type="scientific">Collybiopsis confluens</name>
    <dbReference type="NCBI Taxonomy" id="2823264"/>
    <lineage>
        <taxon>Eukaryota</taxon>
        <taxon>Fungi</taxon>
        <taxon>Dikarya</taxon>
        <taxon>Basidiomycota</taxon>
        <taxon>Agaricomycotina</taxon>
        <taxon>Agaricomycetes</taxon>
        <taxon>Agaricomycetidae</taxon>
        <taxon>Agaricales</taxon>
        <taxon>Marasmiineae</taxon>
        <taxon>Omphalotaceae</taxon>
        <taxon>Collybiopsis</taxon>
    </lineage>
</organism>
<gene>
    <name evidence="2" type="ORF">D9757_010271</name>
</gene>
<proteinExistence type="predicted"/>
<sequence length="131" mass="14538">MNIPAPLPPPTTPNRKPDSQSAKITPPSQNSSSKLKADGSSPKRPEEFRDLIQDISETKTVDLPTFSETNLDRILDTNDPLPLSMDEKAVSAKLEVYLKAAEKRSHKKTPDPMMRLASSIPRRNARYSAII</sequence>
<accession>A0A8H5HAY5</accession>
<dbReference type="EMBL" id="JAACJN010000066">
    <property type="protein sequence ID" value="KAF5379952.1"/>
    <property type="molecule type" value="Genomic_DNA"/>
</dbReference>
<dbReference type="Proteomes" id="UP000518752">
    <property type="component" value="Unassembled WGS sequence"/>
</dbReference>
<feature type="compositionally biased region" description="Polar residues" evidence="1">
    <location>
        <begin position="19"/>
        <end position="34"/>
    </location>
</feature>
<comment type="caution">
    <text evidence="2">The sequence shown here is derived from an EMBL/GenBank/DDBJ whole genome shotgun (WGS) entry which is preliminary data.</text>
</comment>
<feature type="region of interest" description="Disordered" evidence="1">
    <location>
        <begin position="1"/>
        <end position="60"/>
    </location>
</feature>
<evidence type="ECO:0000313" key="3">
    <source>
        <dbReference type="Proteomes" id="UP000518752"/>
    </source>
</evidence>
<dbReference type="AlphaFoldDB" id="A0A8H5HAY5"/>
<evidence type="ECO:0000313" key="2">
    <source>
        <dbReference type="EMBL" id="KAF5379952.1"/>
    </source>
</evidence>
<feature type="compositionally biased region" description="Pro residues" evidence="1">
    <location>
        <begin position="1"/>
        <end position="12"/>
    </location>
</feature>
<evidence type="ECO:0000256" key="1">
    <source>
        <dbReference type="SAM" id="MobiDB-lite"/>
    </source>
</evidence>
<keyword evidence="3" id="KW-1185">Reference proteome</keyword>